<dbReference type="InterPro" id="IPR015510">
    <property type="entry name" value="PGRP"/>
</dbReference>
<evidence type="ECO:0000256" key="4">
    <source>
        <dbReference type="SAM" id="MobiDB-lite"/>
    </source>
</evidence>
<dbReference type="InterPro" id="IPR006619">
    <property type="entry name" value="PGRP_domain_met/bac"/>
</dbReference>
<keyword evidence="5" id="KW-0472">Membrane</keyword>
<dbReference type="PANTHER" id="PTHR11022">
    <property type="entry name" value="PEPTIDOGLYCAN RECOGNITION PROTEIN"/>
    <property type="match status" value="1"/>
</dbReference>
<dbReference type="STRING" id="7176.B0WH90"/>
<keyword evidence="2" id="KW-0399">Innate immunity</keyword>
<dbReference type="InParanoid" id="B0WH90"/>
<dbReference type="OMA" id="GVQSQPC"/>
<dbReference type="KEGG" id="cqu:CpipJ_CPIJ006558"/>
<reference evidence="8" key="1">
    <citation type="submission" date="2007-03" db="EMBL/GenBank/DDBJ databases">
        <title>Annotation of Culex pipiens quinquefasciatus.</title>
        <authorList>
            <consortium name="The Broad Institute Genome Sequencing Platform"/>
            <person name="Atkinson P.W."/>
            <person name="Hemingway J."/>
            <person name="Christensen B.M."/>
            <person name="Higgs S."/>
            <person name="Kodira C."/>
            <person name="Hannick L."/>
            <person name="Megy K."/>
            <person name="O'Leary S."/>
            <person name="Pearson M."/>
            <person name="Haas B.J."/>
            <person name="Mauceli E."/>
            <person name="Wortman J.R."/>
            <person name="Lee N.H."/>
            <person name="Guigo R."/>
            <person name="Stanke M."/>
            <person name="Alvarado L."/>
            <person name="Amedeo P."/>
            <person name="Antoine C.H."/>
            <person name="Arensburger P."/>
            <person name="Bidwell S.L."/>
            <person name="Crawford M."/>
            <person name="Camaro F."/>
            <person name="Devon K."/>
            <person name="Engels R."/>
            <person name="Hammond M."/>
            <person name="Howarth C."/>
            <person name="Koehrsen M."/>
            <person name="Lawson D."/>
            <person name="Montgomery P."/>
            <person name="Nene V."/>
            <person name="Nusbaum C."/>
            <person name="Puiu D."/>
            <person name="Romero-Severson J."/>
            <person name="Severson D.W."/>
            <person name="Shumway M."/>
            <person name="Sisk P."/>
            <person name="Stolte C."/>
            <person name="Zeng Q."/>
            <person name="Eisenstadt E."/>
            <person name="Fraser-Liggett C."/>
            <person name="Strausberg R."/>
            <person name="Galagan J."/>
            <person name="Birren B."/>
            <person name="Collins F.H."/>
        </authorList>
    </citation>
    <scope>NUCLEOTIDE SEQUENCE [LARGE SCALE GENOMIC DNA]</scope>
    <source>
        <strain evidence="8">JHB</strain>
    </source>
</reference>
<evidence type="ECO:0000259" key="7">
    <source>
        <dbReference type="SMART" id="SM00701"/>
    </source>
</evidence>
<dbReference type="SMART" id="SM00701">
    <property type="entry name" value="PGRP"/>
    <property type="match status" value="1"/>
</dbReference>
<feature type="compositionally biased region" description="Low complexity" evidence="4">
    <location>
        <begin position="49"/>
        <end position="68"/>
    </location>
</feature>
<name>B0WH90_CULQU</name>
<dbReference type="Pfam" id="PF01510">
    <property type="entry name" value="Amidase_2"/>
    <property type="match status" value="1"/>
</dbReference>
<accession>B0WH90</accession>
<dbReference type="GO" id="GO:0008745">
    <property type="term" value="F:N-acetylmuramoyl-L-alanine amidase activity"/>
    <property type="evidence" value="ECO:0007669"/>
    <property type="project" value="InterPro"/>
</dbReference>
<keyword evidence="3" id="KW-0391">Immunity</keyword>
<evidence type="ECO:0000259" key="6">
    <source>
        <dbReference type="SMART" id="SM00644"/>
    </source>
</evidence>
<dbReference type="OrthoDB" id="10001926at2759"/>
<dbReference type="InterPro" id="IPR036505">
    <property type="entry name" value="Amidase/PGRP_sf"/>
</dbReference>
<dbReference type="AlphaFoldDB" id="B0WH90"/>
<feature type="domain" description="Peptidoglycan recognition protein family" evidence="7">
    <location>
        <begin position="193"/>
        <end position="334"/>
    </location>
</feature>
<comment type="similarity">
    <text evidence="1">Belongs to the N-acetylmuramoyl-L-alanine amidase 2 family.</text>
</comment>
<evidence type="ECO:0000256" key="1">
    <source>
        <dbReference type="ARBA" id="ARBA00007553"/>
    </source>
</evidence>
<evidence type="ECO:0000256" key="3">
    <source>
        <dbReference type="ARBA" id="ARBA00022859"/>
    </source>
</evidence>
<protein>
    <submittedName>
        <fullName evidence="8 9">Peptidoglycan recognition protein la</fullName>
    </submittedName>
</protein>
<reference evidence="9" key="2">
    <citation type="submission" date="2021-02" db="UniProtKB">
        <authorList>
            <consortium name="EnsemblMetazoa"/>
        </authorList>
    </citation>
    <scope>IDENTIFICATION</scope>
    <source>
        <strain evidence="9">JHB</strain>
    </source>
</reference>
<evidence type="ECO:0000256" key="5">
    <source>
        <dbReference type="SAM" id="Phobius"/>
    </source>
</evidence>
<dbReference type="CDD" id="cd06583">
    <property type="entry name" value="PGRP"/>
    <property type="match status" value="1"/>
</dbReference>
<keyword evidence="10" id="KW-1185">Reference proteome</keyword>
<feature type="domain" description="N-acetylmuramoyl-L-alanine amidase" evidence="6">
    <location>
        <begin position="205"/>
        <end position="340"/>
    </location>
</feature>
<dbReference type="PANTHER" id="PTHR11022:SF76">
    <property type="entry name" value="PEPTIDOGLYCAN-RECOGNITION PROTEIN LA"/>
    <property type="match status" value="1"/>
</dbReference>
<dbReference type="Gene3D" id="3.40.80.10">
    <property type="entry name" value="Peptidoglycan recognition protein-like"/>
    <property type="match status" value="1"/>
</dbReference>
<dbReference type="SMART" id="SM00644">
    <property type="entry name" value="Ami_2"/>
    <property type="match status" value="1"/>
</dbReference>
<feature type="transmembrane region" description="Helical" evidence="5">
    <location>
        <begin position="138"/>
        <end position="160"/>
    </location>
</feature>
<dbReference type="GO" id="GO:0008270">
    <property type="term" value="F:zinc ion binding"/>
    <property type="evidence" value="ECO:0007669"/>
    <property type="project" value="InterPro"/>
</dbReference>
<evidence type="ECO:0000256" key="2">
    <source>
        <dbReference type="ARBA" id="ARBA00022588"/>
    </source>
</evidence>
<dbReference type="Proteomes" id="UP000002320">
    <property type="component" value="Unassembled WGS sequence"/>
</dbReference>
<dbReference type="VEuPathDB" id="VectorBase:CPIJ006558"/>
<keyword evidence="5" id="KW-1133">Transmembrane helix</keyword>
<evidence type="ECO:0000313" key="10">
    <source>
        <dbReference type="Proteomes" id="UP000002320"/>
    </source>
</evidence>
<dbReference type="eggNOG" id="ENOG502S2KY">
    <property type="taxonomic scope" value="Eukaryota"/>
</dbReference>
<evidence type="ECO:0000313" key="8">
    <source>
        <dbReference type="EMBL" id="EDS27548.1"/>
    </source>
</evidence>
<keyword evidence="5" id="KW-0812">Transmembrane</keyword>
<dbReference type="HOGENOM" id="CLU_062692_0_0_1"/>
<dbReference type="SUPFAM" id="SSF55846">
    <property type="entry name" value="N-acetylmuramoyl-L-alanine amidase-like"/>
    <property type="match status" value="1"/>
</dbReference>
<dbReference type="GO" id="GO:0045087">
    <property type="term" value="P:innate immune response"/>
    <property type="evidence" value="ECO:0007669"/>
    <property type="project" value="UniProtKB-KW"/>
</dbReference>
<dbReference type="EnsemblMetazoa" id="CPIJ006558-RA">
    <property type="protein sequence ID" value="CPIJ006558-PA"/>
    <property type="gene ID" value="CPIJ006558"/>
</dbReference>
<sequence>MDPNTPQPSATPLPESVANALMSINPRYNSFHQHNAIPSMPGNSYNQDSGHGSSAAANGNGSNNGNTSVQPATTSVINLSNSSDVVIGPMTQYQGAVTIYQYMDATVEATRIASGRNNQNRGLPSSGEAPSVLRQERYFLYGALILFVIIAFSTALYFVINHMQGSEPTPSQPPILFGDSYASGTIPNLGNGHLVIDRPNWGAQNEVRGRYPLFPPIPYVVITHIGVQSTPCLDMYRCSIKMRTIQDAAVAEMGLPDIPNNFYLGGDGFIYVGRGWNISNAYSNRTLSICFMGDYIRYEPNEKQYSALQHLLAHGVATDHLTRDYKLVAHNQTKSTKSPGPYIYERISKMPRWSPCGNAGYIRCGSEIGLPAVWDQDFPKRNKTA</sequence>
<organism>
    <name type="scientific">Culex quinquefasciatus</name>
    <name type="common">Southern house mosquito</name>
    <name type="synonym">Culex pungens</name>
    <dbReference type="NCBI Taxonomy" id="7176"/>
    <lineage>
        <taxon>Eukaryota</taxon>
        <taxon>Metazoa</taxon>
        <taxon>Ecdysozoa</taxon>
        <taxon>Arthropoda</taxon>
        <taxon>Hexapoda</taxon>
        <taxon>Insecta</taxon>
        <taxon>Pterygota</taxon>
        <taxon>Neoptera</taxon>
        <taxon>Endopterygota</taxon>
        <taxon>Diptera</taxon>
        <taxon>Nematocera</taxon>
        <taxon>Culicoidea</taxon>
        <taxon>Culicidae</taxon>
        <taxon>Culicinae</taxon>
        <taxon>Culicini</taxon>
        <taxon>Culex</taxon>
        <taxon>Culex</taxon>
    </lineage>
</organism>
<gene>
    <name evidence="9" type="primary">6038227</name>
    <name evidence="8" type="ORF">CpipJ_CPIJ006558</name>
</gene>
<dbReference type="FunCoup" id="B0WH90">
    <property type="interactions" value="186"/>
</dbReference>
<dbReference type="VEuPathDB" id="VectorBase:CQUJHB000494"/>
<feature type="region of interest" description="Disordered" evidence="4">
    <location>
        <begin position="32"/>
        <end position="71"/>
    </location>
</feature>
<evidence type="ECO:0000313" key="9">
    <source>
        <dbReference type="EnsemblMetazoa" id="CPIJ006558-PA"/>
    </source>
</evidence>
<dbReference type="InterPro" id="IPR002502">
    <property type="entry name" value="Amidase_domain"/>
</dbReference>
<proteinExistence type="inferred from homology"/>
<dbReference type="GO" id="GO:0009253">
    <property type="term" value="P:peptidoglycan catabolic process"/>
    <property type="evidence" value="ECO:0007669"/>
    <property type="project" value="InterPro"/>
</dbReference>
<dbReference type="EMBL" id="DS231933">
    <property type="protein sequence ID" value="EDS27548.1"/>
    <property type="molecule type" value="Genomic_DNA"/>
</dbReference>